<protein>
    <recommendedName>
        <fullName evidence="3">RRM domain-containing protein</fullName>
    </recommendedName>
</protein>
<evidence type="ECO:0008006" key="3">
    <source>
        <dbReference type="Google" id="ProtNLM"/>
    </source>
</evidence>
<accession>A0ABP1S040</accession>
<dbReference type="EMBL" id="CAXLJM020000135">
    <property type="protein sequence ID" value="CAL8140290.1"/>
    <property type="molecule type" value="Genomic_DNA"/>
</dbReference>
<name>A0ABP1S040_9HEXA</name>
<organism evidence="1 2">
    <name type="scientific">Orchesella dallaii</name>
    <dbReference type="NCBI Taxonomy" id="48710"/>
    <lineage>
        <taxon>Eukaryota</taxon>
        <taxon>Metazoa</taxon>
        <taxon>Ecdysozoa</taxon>
        <taxon>Arthropoda</taxon>
        <taxon>Hexapoda</taxon>
        <taxon>Collembola</taxon>
        <taxon>Entomobryomorpha</taxon>
        <taxon>Entomobryoidea</taxon>
        <taxon>Orchesellidae</taxon>
        <taxon>Orchesellinae</taxon>
        <taxon>Orchesella</taxon>
    </lineage>
</organism>
<sequence>MDTYVLKCTLCHGHDTFDTRKEWLSHLLQPSHQSKARKEICRWGQPERDCALVAYSSLPIASLELLQYFSKGSMDLVTDFVWFHNHPKVGFIKFENKQKVEEILLSLSILGVPEIRVNNQLIHIKRAGECHQLEWENSIKQESESGPLAQEGITQQASQLNEAEFLFTQYNSIRQEIEISDEELIIASNLMKMLQIQVSTRFPDSQLVWYRNWYLNLKSNATDELVFFVDQKGTYGKNSTDIVITHKDQFPFLEKETPNELFLNIPHLPITAVTQADDDVIKYGQQFLCKTSNLLFTVARTPGSRLAESQACRLVAYYCSFDSRVKPLITVIRYWAKVNGIQLADPNERSVRRAPDPAALDWLVIFFLCRKNILLTPRNVTKGSHPKLKLEGIDIGFSEDPRFARRFSDDHEHENELHWFNVFKLAKGFFMFYAKELKLETGKQIVLNMRDGEAFGLNQLLRDDWHMSTNLTLSEIKLARAGKMRNGKGGGKIIQLLHPLHLKHGFSFCPDNFVSSVCPVMKITGDKLERALALYKHDGQEFDIKSILRVEMRKAEGADNR</sequence>
<dbReference type="Gene3D" id="1.10.1410.10">
    <property type="match status" value="1"/>
</dbReference>
<reference evidence="1 2" key="1">
    <citation type="submission" date="2024-08" db="EMBL/GenBank/DDBJ databases">
        <authorList>
            <person name="Cucini C."/>
            <person name="Frati F."/>
        </authorList>
    </citation>
    <scope>NUCLEOTIDE SEQUENCE [LARGE SCALE GENOMIC DNA]</scope>
</reference>
<keyword evidence="2" id="KW-1185">Reference proteome</keyword>
<comment type="caution">
    <text evidence="1">The sequence shown here is derived from an EMBL/GenBank/DDBJ whole genome shotgun (WGS) entry which is preliminary data.</text>
</comment>
<gene>
    <name evidence="1" type="ORF">ODALV1_LOCUS28226</name>
</gene>
<dbReference type="Proteomes" id="UP001642540">
    <property type="component" value="Unassembled WGS sequence"/>
</dbReference>
<proteinExistence type="predicted"/>
<evidence type="ECO:0000313" key="1">
    <source>
        <dbReference type="EMBL" id="CAL8140290.1"/>
    </source>
</evidence>
<evidence type="ECO:0000313" key="2">
    <source>
        <dbReference type="Proteomes" id="UP001642540"/>
    </source>
</evidence>